<dbReference type="EMBL" id="FQUA01000006">
    <property type="protein sequence ID" value="SHE74197.1"/>
    <property type="molecule type" value="Genomic_DNA"/>
</dbReference>
<dbReference type="SMART" id="SM00450">
    <property type="entry name" value="RHOD"/>
    <property type="match status" value="1"/>
</dbReference>
<keyword evidence="10" id="KW-1185">Reference proteome</keyword>
<dbReference type="Gene3D" id="3.50.50.60">
    <property type="entry name" value="FAD/NAD(P)-binding domain"/>
    <property type="match status" value="2"/>
</dbReference>
<dbReference type="Proteomes" id="UP000068026">
    <property type="component" value="Chromosome"/>
</dbReference>
<evidence type="ECO:0000313" key="10">
    <source>
        <dbReference type="Proteomes" id="UP000068026"/>
    </source>
</evidence>
<name>A0A0X1U7A1_ANAPI</name>
<evidence type="ECO:0000256" key="2">
    <source>
        <dbReference type="ARBA" id="ARBA00009130"/>
    </source>
</evidence>
<dbReference type="Pfam" id="PF00581">
    <property type="entry name" value="Rhodanese"/>
    <property type="match status" value="1"/>
</dbReference>
<sequence>MAKKTLIVGGVAGGATTATRLRRRDDSMEIVIFERGDYISYANCGLPYYIGGVIESRDALLVTKPEVMRDRFHIDVRVSSEVTKIIPEEKKIEVTNKKTGEVYEETYDNLVLATGSSPIKPPIPGINADNIFTLWTVPDTDRIKAYLTEKKPRSAAVIGGGFIGLEMAENLHAEGLEVSVIEMQSQVMAPVDPEMANLVHENMIMNGLNLILGDGVKEFHHKGNTIQIELTSGNMVETDMVILSIGVRPNNELAKQAGLALNQKGGVLVDDYLQTSIPDIYAVGDVIEVTHYVTKDKTMIPLAGPANKQARILADNIVGDKKKYNGTLGTAVAKVFDLDVASVGLNEKQLKAMGKVKNQDYFVALINQKSHAGYYPGATPLTLKMLFDGEGKILGGQIVGQDGVDKRIDTLATTMRLDGTIYQLEELELAYAPPFSSAKDPVNMLGYVAENILRGQVKFIDWSELDTLLADESKKNSYTVLDVTEEMERMVFAVPNSIHIPSGQIHDRWNELDKNKMIILYCTIGVRSYNAARVLIQKGFKDVSVLSCGTSFYKSMHYEKSKVQLKAAEKKTVEPMPTSDKEMKVLNCCGLQCPGPIMKVHETISGMNENEMLKVSATDMGFAADIDSWCRRTGNTLVKTERQNKENIVYIKKGTENMSQKENQIIETPQGKTIIVFSGDLDKVLASFIIANGAASMGRPVTMFFTFWGLNALRKSNGPSVKKPFMDRMFGAMMPKGSKKLKLSKMNMAGMGTAMMKKVMNDKNVDSLETLMQHGLKNGIRLVACTMSMDIMGITKDELIDGVEFAGVASYLGDAEESNVNLFI</sequence>
<dbReference type="KEGG" id="cpro:CPRO_12260"/>
<dbReference type="EC" id="1.8.1.14" evidence="8"/>
<dbReference type="PROSITE" id="PS50206">
    <property type="entry name" value="RHODANESE_3"/>
    <property type="match status" value="1"/>
</dbReference>
<dbReference type="InterPro" id="IPR001455">
    <property type="entry name" value="TusA-like"/>
</dbReference>
<evidence type="ECO:0000256" key="4">
    <source>
        <dbReference type="ARBA" id="ARBA00022827"/>
    </source>
</evidence>
<accession>A0A0X1U7A1</accession>
<dbReference type="SUPFAM" id="SSF55424">
    <property type="entry name" value="FAD/NAD-linked reductases, dimerisation (C-terminal) domain"/>
    <property type="match status" value="1"/>
</dbReference>
<dbReference type="InterPro" id="IPR004099">
    <property type="entry name" value="Pyr_nucl-diS_OxRdtase_dimer"/>
</dbReference>
<dbReference type="EMBL" id="CP014223">
    <property type="protein sequence ID" value="AMJ40819.1"/>
    <property type="molecule type" value="Genomic_DNA"/>
</dbReference>
<dbReference type="Pfam" id="PF07992">
    <property type="entry name" value="Pyr_redox_2"/>
    <property type="match status" value="1"/>
</dbReference>
<dbReference type="OrthoDB" id="9802028at2"/>
<dbReference type="Pfam" id="PF13686">
    <property type="entry name" value="DrsE_2"/>
    <property type="match status" value="1"/>
</dbReference>
<dbReference type="InterPro" id="IPR023753">
    <property type="entry name" value="FAD/NAD-binding_dom"/>
</dbReference>
<dbReference type="Gene3D" id="3.30.110.40">
    <property type="entry name" value="TusA-like domain"/>
    <property type="match status" value="1"/>
</dbReference>
<keyword evidence="3" id="KW-0285">Flavoprotein</keyword>
<evidence type="ECO:0000256" key="1">
    <source>
        <dbReference type="ARBA" id="ARBA00001974"/>
    </source>
</evidence>
<dbReference type="RefSeq" id="WP_066049045.1">
    <property type="nucleotide sequence ID" value="NZ_CP014223.1"/>
</dbReference>
<dbReference type="Pfam" id="PF01206">
    <property type="entry name" value="TusA"/>
    <property type="match status" value="1"/>
</dbReference>
<evidence type="ECO:0000256" key="5">
    <source>
        <dbReference type="ARBA" id="ARBA00023002"/>
    </source>
</evidence>
<comment type="cofactor">
    <cofactor evidence="1">
        <name>FAD</name>
        <dbReference type="ChEBI" id="CHEBI:57692"/>
    </cofactor>
</comment>
<organism evidence="9 11">
    <name type="scientific">Anaerotignum propionicum DSM 1682</name>
    <dbReference type="NCBI Taxonomy" id="991789"/>
    <lineage>
        <taxon>Bacteria</taxon>
        <taxon>Bacillati</taxon>
        <taxon>Bacillota</taxon>
        <taxon>Clostridia</taxon>
        <taxon>Lachnospirales</taxon>
        <taxon>Anaerotignaceae</taxon>
        <taxon>Anaerotignum</taxon>
    </lineage>
</organism>
<gene>
    <name evidence="8" type="primary">cdr</name>
    <name evidence="8" type="ORF">CPRO_12260</name>
    <name evidence="9" type="ORF">SAMN02745151_01637</name>
</gene>
<dbReference type="InterPro" id="IPR036868">
    <property type="entry name" value="TusA-like_sf"/>
</dbReference>
<dbReference type="GO" id="GO:0050451">
    <property type="term" value="F:CoA-disulfide reductase (NADPH) activity"/>
    <property type="evidence" value="ECO:0007669"/>
    <property type="project" value="UniProtKB-EC"/>
</dbReference>
<evidence type="ECO:0000313" key="11">
    <source>
        <dbReference type="Proteomes" id="UP000184204"/>
    </source>
</evidence>
<dbReference type="AlphaFoldDB" id="A0A0X1U7A1"/>
<dbReference type="Proteomes" id="UP000184204">
    <property type="component" value="Unassembled WGS sequence"/>
</dbReference>
<keyword evidence="6" id="KW-0676">Redox-active center</keyword>
<dbReference type="InterPro" id="IPR036188">
    <property type="entry name" value="FAD/NAD-bd_sf"/>
</dbReference>
<dbReference type="SUPFAM" id="SSF75169">
    <property type="entry name" value="DsrEFH-like"/>
    <property type="match status" value="1"/>
</dbReference>
<dbReference type="SUPFAM" id="SSF64307">
    <property type="entry name" value="SirA-like"/>
    <property type="match status" value="1"/>
</dbReference>
<dbReference type="PANTHER" id="PTHR43429">
    <property type="entry name" value="PYRIDINE NUCLEOTIDE-DISULFIDE OXIDOREDUCTASE DOMAIN-CONTAINING"/>
    <property type="match status" value="1"/>
</dbReference>
<dbReference type="PANTHER" id="PTHR43429:SF1">
    <property type="entry name" value="NAD(P)H SULFUR OXIDOREDUCTASE (COA-DEPENDENT)"/>
    <property type="match status" value="1"/>
</dbReference>
<evidence type="ECO:0000259" key="7">
    <source>
        <dbReference type="PROSITE" id="PS50206"/>
    </source>
</evidence>
<dbReference type="InterPro" id="IPR001763">
    <property type="entry name" value="Rhodanese-like_dom"/>
</dbReference>
<keyword evidence="4" id="KW-0274">FAD</keyword>
<reference evidence="8 10" key="1">
    <citation type="journal article" date="2016" name="Genome Announc.">
        <title>Complete Genome Sequence of the Amino Acid-Fermenting Clostridium propionicum X2 (DSM 1682).</title>
        <authorList>
            <person name="Poehlein A."/>
            <person name="Schlien K."/>
            <person name="Chowdhury N.P."/>
            <person name="Gottschalk G."/>
            <person name="Buckel W."/>
            <person name="Daniel R."/>
        </authorList>
    </citation>
    <scope>NUCLEOTIDE SEQUENCE [LARGE SCALE GENOMIC DNA]</scope>
    <source>
        <strain evidence="8 10">X2</strain>
    </source>
</reference>
<dbReference type="Gene3D" id="3.40.1260.10">
    <property type="entry name" value="DsrEFH-like"/>
    <property type="match status" value="1"/>
</dbReference>
<feature type="domain" description="Rhodanese" evidence="7">
    <location>
        <begin position="474"/>
        <end position="562"/>
    </location>
</feature>
<dbReference type="Gene3D" id="3.40.250.10">
    <property type="entry name" value="Rhodanese-like domain"/>
    <property type="match status" value="1"/>
</dbReference>
<dbReference type="Pfam" id="PF02852">
    <property type="entry name" value="Pyr_redox_dim"/>
    <property type="match status" value="1"/>
</dbReference>
<evidence type="ECO:0000313" key="9">
    <source>
        <dbReference type="EMBL" id="SHE74197.1"/>
    </source>
</evidence>
<comment type="similarity">
    <text evidence="2">Belongs to the class-III pyridine nucleotide-disulfide oxidoreductase family.</text>
</comment>
<keyword evidence="5 8" id="KW-0560">Oxidoreductase</keyword>
<dbReference type="InterPro" id="IPR027396">
    <property type="entry name" value="DsrEFH-like"/>
</dbReference>
<dbReference type="InterPro" id="IPR036873">
    <property type="entry name" value="Rhodanese-like_dom_sf"/>
</dbReference>
<protein>
    <submittedName>
        <fullName evidence="8">Coenzyme A disulfide reductase</fullName>
        <ecNumber evidence="8">1.8.1.14</ecNumber>
    </submittedName>
    <submittedName>
        <fullName evidence="9">NADPH-dependent 2,4-dienoyl-CoA reductase, sulfur reductase</fullName>
    </submittedName>
</protein>
<dbReference type="InterPro" id="IPR032836">
    <property type="entry name" value="DsrE2-like"/>
</dbReference>
<reference evidence="10" key="2">
    <citation type="submission" date="2016-01" db="EMBL/GenBank/DDBJ databases">
        <authorList>
            <person name="Poehlein A."/>
            <person name="Schlien K."/>
            <person name="Gottschalk G."/>
            <person name="Buckel W."/>
            <person name="Daniel R."/>
        </authorList>
    </citation>
    <scope>NUCLEOTIDE SEQUENCE [LARGE SCALE GENOMIC DNA]</scope>
    <source>
        <strain evidence="10">X2</strain>
    </source>
</reference>
<dbReference type="PRINTS" id="PR00368">
    <property type="entry name" value="FADPNR"/>
</dbReference>
<evidence type="ECO:0000256" key="3">
    <source>
        <dbReference type="ARBA" id="ARBA00022630"/>
    </source>
</evidence>
<reference evidence="11" key="4">
    <citation type="submission" date="2016-11" db="EMBL/GenBank/DDBJ databases">
        <authorList>
            <person name="Jaros S."/>
            <person name="Januszkiewicz K."/>
            <person name="Wedrychowicz H."/>
        </authorList>
    </citation>
    <scope>NUCLEOTIDE SEQUENCE [LARGE SCALE GENOMIC DNA]</scope>
    <source>
        <strain evidence="11">DSM 1682</strain>
    </source>
</reference>
<dbReference type="SUPFAM" id="SSF52821">
    <property type="entry name" value="Rhodanese/Cell cycle control phosphatase"/>
    <property type="match status" value="1"/>
</dbReference>
<evidence type="ECO:0000256" key="6">
    <source>
        <dbReference type="ARBA" id="ARBA00023284"/>
    </source>
</evidence>
<dbReference type="PRINTS" id="PR00411">
    <property type="entry name" value="PNDRDTASEI"/>
</dbReference>
<dbReference type="PROSITE" id="PS01148">
    <property type="entry name" value="UPF0033"/>
    <property type="match status" value="1"/>
</dbReference>
<dbReference type="InterPro" id="IPR016156">
    <property type="entry name" value="FAD/NAD-linked_Rdtase_dimer_sf"/>
</dbReference>
<dbReference type="SUPFAM" id="SSF51905">
    <property type="entry name" value="FAD/NAD(P)-binding domain"/>
    <property type="match status" value="1"/>
</dbReference>
<reference evidence="9" key="3">
    <citation type="submission" date="2016-11" db="EMBL/GenBank/DDBJ databases">
        <authorList>
            <person name="Varghese N."/>
            <person name="Submissions S."/>
        </authorList>
    </citation>
    <scope>NUCLEOTIDE SEQUENCE</scope>
    <source>
        <strain evidence="9">DSM 1682</strain>
    </source>
</reference>
<proteinExistence type="inferred from homology"/>
<dbReference type="InterPro" id="IPR050260">
    <property type="entry name" value="FAD-bd_OxRdtase"/>
</dbReference>
<evidence type="ECO:0000313" key="8">
    <source>
        <dbReference type="EMBL" id="AMJ40819.1"/>
    </source>
</evidence>